<feature type="non-terminal residue" evidence="5">
    <location>
        <position position="190"/>
    </location>
</feature>
<dbReference type="InterPro" id="IPR003651">
    <property type="entry name" value="Endonuclease3_FeS-loop_motif"/>
</dbReference>
<dbReference type="CDD" id="cd00056">
    <property type="entry name" value="ENDO3c"/>
    <property type="match status" value="1"/>
</dbReference>
<reference evidence="5 6" key="1">
    <citation type="journal article" date="2013" name="BMC Genomics">
        <title>The miniature genome of a carnivorous plant Genlisea aurea contains a low number of genes and short non-coding sequences.</title>
        <authorList>
            <person name="Leushkin E.V."/>
            <person name="Sutormin R.A."/>
            <person name="Nabieva E.R."/>
            <person name="Penin A.A."/>
            <person name="Kondrashov A.S."/>
            <person name="Logacheva M.D."/>
        </authorList>
    </citation>
    <scope>NUCLEOTIDE SEQUENCE [LARGE SCALE GENOMIC DNA]</scope>
</reference>
<comment type="caution">
    <text evidence="5">The sequence shown here is derived from an EMBL/GenBank/DDBJ whole genome shotgun (WGS) entry which is preliminary data.</text>
</comment>
<protein>
    <recommendedName>
        <fullName evidence="7">HhH-GPD domain-containing protein</fullName>
    </recommendedName>
</protein>
<comment type="cofactor">
    <cofactor evidence="1">
        <name>[4Fe-4S] cluster</name>
        <dbReference type="ChEBI" id="CHEBI:49883"/>
    </cofactor>
</comment>
<dbReference type="PANTHER" id="PTHR46213">
    <property type="entry name" value="TRANSCRIPTIONAL ACTIVATOR DEMETER"/>
    <property type="match status" value="1"/>
</dbReference>
<dbReference type="PANTHER" id="PTHR46213:SF13">
    <property type="entry name" value="DEMETER-LIKE PROTEIN 2-RELATED"/>
    <property type="match status" value="1"/>
</dbReference>
<dbReference type="InterPro" id="IPR044811">
    <property type="entry name" value="DME/ROS1"/>
</dbReference>
<dbReference type="GO" id="GO:0141166">
    <property type="term" value="P:chromosomal 5-methylcytosine DNA demethylation pathway"/>
    <property type="evidence" value="ECO:0007669"/>
    <property type="project" value="InterPro"/>
</dbReference>
<evidence type="ECO:0008006" key="7">
    <source>
        <dbReference type="Google" id="ProtNLM"/>
    </source>
</evidence>
<dbReference type="Gene3D" id="1.10.1670.10">
    <property type="entry name" value="Helix-hairpin-Helix base-excision DNA repair enzymes (C-terminal)"/>
    <property type="match status" value="1"/>
</dbReference>
<accession>S8DAH8</accession>
<dbReference type="EMBL" id="AUSU01008145">
    <property type="protein sequence ID" value="EPS59703.1"/>
    <property type="molecule type" value="Genomic_DNA"/>
</dbReference>
<dbReference type="Proteomes" id="UP000015453">
    <property type="component" value="Unassembled WGS sequence"/>
</dbReference>
<gene>
    <name evidence="5" type="ORF">M569_15102</name>
</gene>
<keyword evidence="4" id="KW-0411">Iron-sulfur</keyword>
<dbReference type="SUPFAM" id="SSF48150">
    <property type="entry name" value="DNA-glycosylase"/>
    <property type="match status" value="1"/>
</dbReference>
<dbReference type="InterPro" id="IPR023170">
    <property type="entry name" value="HhH_base_excis_C"/>
</dbReference>
<dbReference type="InterPro" id="IPR011257">
    <property type="entry name" value="DNA_glycosylase"/>
</dbReference>
<dbReference type="InterPro" id="IPR003265">
    <property type="entry name" value="HhH-GPD_domain"/>
</dbReference>
<dbReference type="OrthoDB" id="5607at2759"/>
<keyword evidence="6" id="KW-1185">Reference proteome</keyword>
<dbReference type="GO" id="GO:0019104">
    <property type="term" value="F:DNA N-glycosylase activity"/>
    <property type="evidence" value="ECO:0007669"/>
    <property type="project" value="InterPro"/>
</dbReference>
<evidence type="ECO:0000256" key="2">
    <source>
        <dbReference type="ARBA" id="ARBA00022723"/>
    </source>
</evidence>
<name>S8DAH8_9LAMI</name>
<dbReference type="GO" id="GO:0035514">
    <property type="term" value="F:DNA demethylase activity"/>
    <property type="evidence" value="ECO:0007669"/>
    <property type="project" value="InterPro"/>
</dbReference>
<keyword evidence="2" id="KW-0479">Metal-binding</keyword>
<evidence type="ECO:0000313" key="6">
    <source>
        <dbReference type="Proteomes" id="UP000015453"/>
    </source>
</evidence>
<feature type="non-terminal residue" evidence="5">
    <location>
        <position position="1"/>
    </location>
</feature>
<evidence type="ECO:0000256" key="3">
    <source>
        <dbReference type="ARBA" id="ARBA00023004"/>
    </source>
</evidence>
<dbReference type="GO" id="GO:0051539">
    <property type="term" value="F:4 iron, 4 sulfur cluster binding"/>
    <property type="evidence" value="ECO:0007669"/>
    <property type="project" value="InterPro"/>
</dbReference>
<evidence type="ECO:0000313" key="5">
    <source>
        <dbReference type="EMBL" id="EPS59703.1"/>
    </source>
</evidence>
<sequence>RERTSWNMDSVHWEAVRKTPVLELAHIIEKRGMHNMLAGKIKDFLDRIVRDHGSIDLEWLRDVPPDKAKEYLLSIYGIGLKSVECVRLLTLHHHAFPVDTNVGRILVRLGWVPLQPLPGDLQIHLLNDYPMLDTVQKYIWPRLCHMDQTKLCVLHYQMITFAKVFCTKSKPNCNACPMRAECRHFASAFA</sequence>
<evidence type="ECO:0000256" key="1">
    <source>
        <dbReference type="ARBA" id="ARBA00001966"/>
    </source>
</evidence>
<dbReference type="AlphaFoldDB" id="S8DAH8"/>
<keyword evidence="3" id="KW-0408">Iron</keyword>
<dbReference type="GO" id="GO:0046872">
    <property type="term" value="F:metal ion binding"/>
    <property type="evidence" value="ECO:0007669"/>
    <property type="project" value="UniProtKB-KW"/>
</dbReference>
<organism evidence="5 6">
    <name type="scientific">Genlisea aurea</name>
    <dbReference type="NCBI Taxonomy" id="192259"/>
    <lineage>
        <taxon>Eukaryota</taxon>
        <taxon>Viridiplantae</taxon>
        <taxon>Streptophyta</taxon>
        <taxon>Embryophyta</taxon>
        <taxon>Tracheophyta</taxon>
        <taxon>Spermatophyta</taxon>
        <taxon>Magnoliopsida</taxon>
        <taxon>eudicotyledons</taxon>
        <taxon>Gunneridae</taxon>
        <taxon>Pentapetalae</taxon>
        <taxon>asterids</taxon>
        <taxon>lamiids</taxon>
        <taxon>Lamiales</taxon>
        <taxon>Lentibulariaceae</taxon>
        <taxon>Genlisea</taxon>
    </lineage>
</organism>
<evidence type="ECO:0000256" key="4">
    <source>
        <dbReference type="ARBA" id="ARBA00023014"/>
    </source>
</evidence>
<dbReference type="SMART" id="SM00525">
    <property type="entry name" value="FES"/>
    <property type="match status" value="1"/>
</dbReference>
<dbReference type="GO" id="GO:0006284">
    <property type="term" value="P:base-excision repair"/>
    <property type="evidence" value="ECO:0007669"/>
    <property type="project" value="InterPro"/>
</dbReference>
<proteinExistence type="predicted"/>